<reference evidence="2" key="1">
    <citation type="submission" date="2020-07" db="EMBL/GenBank/DDBJ databases">
        <title>The High-quality genome of the commercially important snow crab, Chionoecetes opilio.</title>
        <authorList>
            <person name="Jeong J.-H."/>
            <person name="Ryu S."/>
        </authorList>
    </citation>
    <scope>NUCLEOTIDE SEQUENCE</scope>
    <source>
        <strain evidence="2">MADBK_172401_WGS</strain>
        <tissue evidence="2">Digestive gland</tissue>
    </source>
</reference>
<name>A0A8J4Z211_CHIOP</name>
<protein>
    <submittedName>
        <fullName evidence="2">Uncharacterized protein</fullName>
    </submittedName>
</protein>
<dbReference type="OrthoDB" id="5296287at2759"/>
<gene>
    <name evidence="2" type="ORF">GWK47_030291</name>
</gene>
<evidence type="ECO:0000313" key="3">
    <source>
        <dbReference type="Proteomes" id="UP000770661"/>
    </source>
</evidence>
<dbReference type="AlphaFoldDB" id="A0A8J4Z211"/>
<dbReference type="EMBL" id="JACEEZ010001146">
    <property type="protein sequence ID" value="KAG0729455.1"/>
    <property type="molecule type" value="Genomic_DNA"/>
</dbReference>
<keyword evidence="1" id="KW-0472">Membrane</keyword>
<evidence type="ECO:0000256" key="1">
    <source>
        <dbReference type="SAM" id="Phobius"/>
    </source>
</evidence>
<keyword evidence="3" id="KW-1185">Reference proteome</keyword>
<evidence type="ECO:0000313" key="2">
    <source>
        <dbReference type="EMBL" id="KAG0729455.1"/>
    </source>
</evidence>
<keyword evidence="1" id="KW-0812">Transmembrane</keyword>
<dbReference type="Proteomes" id="UP000770661">
    <property type="component" value="Unassembled WGS sequence"/>
</dbReference>
<feature type="transmembrane region" description="Helical" evidence="1">
    <location>
        <begin position="6"/>
        <end position="29"/>
    </location>
</feature>
<proteinExistence type="predicted"/>
<feature type="transmembrane region" description="Helical" evidence="1">
    <location>
        <begin position="63"/>
        <end position="83"/>
    </location>
</feature>
<keyword evidence="1" id="KW-1133">Transmembrane helix</keyword>
<organism evidence="2 3">
    <name type="scientific">Chionoecetes opilio</name>
    <name type="common">Atlantic snow crab</name>
    <name type="synonym">Cancer opilio</name>
    <dbReference type="NCBI Taxonomy" id="41210"/>
    <lineage>
        <taxon>Eukaryota</taxon>
        <taxon>Metazoa</taxon>
        <taxon>Ecdysozoa</taxon>
        <taxon>Arthropoda</taxon>
        <taxon>Crustacea</taxon>
        <taxon>Multicrustacea</taxon>
        <taxon>Malacostraca</taxon>
        <taxon>Eumalacostraca</taxon>
        <taxon>Eucarida</taxon>
        <taxon>Decapoda</taxon>
        <taxon>Pleocyemata</taxon>
        <taxon>Brachyura</taxon>
        <taxon>Eubrachyura</taxon>
        <taxon>Majoidea</taxon>
        <taxon>Majidae</taxon>
        <taxon>Chionoecetes</taxon>
    </lineage>
</organism>
<sequence length="161" mass="17824">MFGYVALTVMGLVSAWLPILSLILVARFCLGALHAFCSYSSFILSSLWNSGIYLLWFSSSNTFSYFVMNRVFFFSFLITHCGFSSLWPSPLLNTVHPLLALAMVGKMTSQLVLPDYCILLERALPEEVRSRGVSTAVMMSRLGIMGALFITDAGGEFVFCS</sequence>
<accession>A0A8J4Z211</accession>
<feature type="transmembrane region" description="Helical" evidence="1">
    <location>
        <begin position="36"/>
        <end position="57"/>
    </location>
</feature>
<comment type="caution">
    <text evidence="2">The sequence shown here is derived from an EMBL/GenBank/DDBJ whole genome shotgun (WGS) entry which is preliminary data.</text>
</comment>